<dbReference type="Pfam" id="PF08145">
    <property type="entry name" value="BOP1NT"/>
    <property type="match status" value="1"/>
</dbReference>
<evidence type="ECO:0000259" key="8">
    <source>
        <dbReference type="Pfam" id="PF08145"/>
    </source>
</evidence>
<comment type="caution">
    <text evidence="9">The sequence shown here is derived from an EMBL/GenBank/DDBJ whole genome shotgun (WGS) entry which is preliminary data.</text>
</comment>
<organism evidence="9 10">
    <name type="scientific">Adiantum capillus-veneris</name>
    <name type="common">Maidenhair fern</name>
    <dbReference type="NCBI Taxonomy" id="13818"/>
    <lineage>
        <taxon>Eukaryota</taxon>
        <taxon>Viridiplantae</taxon>
        <taxon>Streptophyta</taxon>
        <taxon>Embryophyta</taxon>
        <taxon>Tracheophyta</taxon>
        <taxon>Polypodiopsida</taxon>
        <taxon>Polypodiidae</taxon>
        <taxon>Polypodiales</taxon>
        <taxon>Pteridineae</taxon>
        <taxon>Pteridaceae</taxon>
        <taxon>Vittarioideae</taxon>
        <taxon>Adiantum</taxon>
    </lineage>
</organism>
<keyword evidence="4" id="KW-0853">WD repeat</keyword>
<evidence type="ECO:0000256" key="3">
    <source>
        <dbReference type="ARBA" id="ARBA00022552"/>
    </source>
</evidence>
<keyword evidence="3" id="KW-0698">rRNA processing</keyword>
<keyword evidence="6" id="KW-0539">Nucleus</keyword>
<keyword evidence="5" id="KW-0677">Repeat</keyword>
<dbReference type="InterPro" id="IPR012953">
    <property type="entry name" value="BOP1_N_dom"/>
</dbReference>
<evidence type="ECO:0000256" key="1">
    <source>
        <dbReference type="ARBA" id="ARBA00004604"/>
    </source>
</evidence>
<feature type="domain" description="BOP1 N-terminal" evidence="8">
    <location>
        <begin position="145"/>
        <end position="182"/>
    </location>
</feature>
<reference evidence="9" key="1">
    <citation type="submission" date="2021-01" db="EMBL/GenBank/DDBJ databases">
        <title>Adiantum capillus-veneris genome.</title>
        <authorList>
            <person name="Fang Y."/>
            <person name="Liao Q."/>
        </authorList>
    </citation>
    <scope>NUCLEOTIDE SEQUENCE</scope>
    <source>
        <strain evidence="9">H3</strain>
        <tissue evidence="9">Leaf</tissue>
    </source>
</reference>
<dbReference type="PANTHER" id="PTHR17605">
    <property type="entry name" value="RIBOSOME BIOGENESIS PROTEIN BOP1 BLOCK OF PROLIFERATION 1 PROTEIN"/>
    <property type="match status" value="1"/>
</dbReference>
<evidence type="ECO:0000256" key="6">
    <source>
        <dbReference type="ARBA" id="ARBA00023242"/>
    </source>
</evidence>
<evidence type="ECO:0000313" key="10">
    <source>
        <dbReference type="Proteomes" id="UP000886520"/>
    </source>
</evidence>
<evidence type="ECO:0000313" key="9">
    <source>
        <dbReference type="EMBL" id="KAI5065762.1"/>
    </source>
</evidence>
<evidence type="ECO:0000256" key="5">
    <source>
        <dbReference type="ARBA" id="ARBA00022737"/>
    </source>
</evidence>
<keyword evidence="10" id="KW-1185">Reference proteome</keyword>
<dbReference type="EMBL" id="JABFUD020000018">
    <property type="protein sequence ID" value="KAI5065762.1"/>
    <property type="molecule type" value="Genomic_DNA"/>
</dbReference>
<feature type="compositionally biased region" description="Basic residues" evidence="7">
    <location>
        <begin position="1"/>
        <end position="10"/>
    </location>
</feature>
<proteinExistence type="predicted"/>
<keyword evidence="2" id="KW-0690">Ribosome biogenesis</keyword>
<comment type="subcellular location">
    <subcellularLocation>
        <location evidence="1">Nucleus</location>
        <location evidence="1">Nucleolus</location>
    </subcellularLocation>
</comment>
<feature type="region of interest" description="Disordered" evidence="7">
    <location>
        <begin position="1"/>
        <end position="138"/>
    </location>
</feature>
<dbReference type="GO" id="GO:0030687">
    <property type="term" value="C:preribosome, large subunit precursor"/>
    <property type="evidence" value="ECO:0007669"/>
    <property type="project" value="TreeGrafter"/>
</dbReference>
<dbReference type="Proteomes" id="UP000886520">
    <property type="component" value="Chromosome 18"/>
</dbReference>
<dbReference type="GO" id="GO:0070545">
    <property type="term" value="C:PeBoW complex"/>
    <property type="evidence" value="ECO:0007669"/>
    <property type="project" value="TreeGrafter"/>
</dbReference>
<dbReference type="PANTHER" id="PTHR17605:SF0">
    <property type="entry name" value="RIBOSOME BIOGENESIS PROTEIN BOP1"/>
    <property type="match status" value="1"/>
</dbReference>
<dbReference type="OrthoDB" id="5571054at2759"/>
<protein>
    <recommendedName>
        <fullName evidence="8">BOP1 N-terminal domain-containing protein</fullName>
    </recommendedName>
</protein>
<dbReference type="AlphaFoldDB" id="A0A9D4UDJ4"/>
<dbReference type="GO" id="GO:0043021">
    <property type="term" value="F:ribonucleoprotein complex binding"/>
    <property type="evidence" value="ECO:0007669"/>
    <property type="project" value="TreeGrafter"/>
</dbReference>
<evidence type="ECO:0000256" key="2">
    <source>
        <dbReference type="ARBA" id="ARBA00022517"/>
    </source>
</evidence>
<feature type="compositionally biased region" description="Acidic residues" evidence="7">
    <location>
        <begin position="58"/>
        <end position="80"/>
    </location>
</feature>
<accession>A0A9D4UDJ4</accession>
<dbReference type="InterPro" id="IPR028598">
    <property type="entry name" value="BOP1/Erb1"/>
</dbReference>
<dbReference type="GO" id="GO:0000463">
    <property type="term" value="P:maturation of LSU-rRNA from tricistronic rRNA transcript (SSU-rRNA, 5.8S rRNA, LSU-rRNA)"/>
    <property type="evidence" value="ECO:0007669"/>
    <property type="project" value="TreeGrafter"/>
</dbReference>
<sequence length="182" mass="19836">MGTSDKKRRQTPGSKRAVNVGAATETNGTASLLDTARAVDLSTSSDSDDGDWQNTSSDSDDEYSSASFDDDDSSGDESEGTTEINEAILDYMGALEKEREDEERGDSLSGGGEESRSPRAVAESDSSEDEVPSRNTIGNVPLEWYKDEQHIGYDLSGTKISRREKKDQLDSFLARSDNSKDW</sequence>
<gene>
    <name evidence="9" type="ORF">GOP47_0018386</name>
</gene>
<name>A0A9D4UDJ4_ADICA</name>
<evidence type="ECO:0000256" key="7">
    <source>
        <dbReference type="SAM" id="MobiDB-lite"/>
    </source>
</evidence>
<evidence type="ECO:0000256" key="4">
    <source>
        <dbReference type="ARBA" id="ARBA00022574"/>
    </source>
</evidence>